<dbReference type="SMART" id="SM00331">
    <property type="entry name" value="PP2C_SIG"/>
    <property type="match status" value="1"/>
</dbReference>
<sequence length="301" mass="34145">MFHIVFNFFLPESLLNSTSLFARLFPLLTYAGASAIGTFFIINKRKNILELYKYAEEKRVIQQDLELAKKVQDTLFPADEQIQGLKFKFYRQNPNTIGGDFFDFVQLREGNVGVFLTDVAGHGISSAMVASIMKVLVSTIPYRFKLSPVKLLEYLDIRLTKDLNRYHASAVYLFFDFLDKKVTIGNAGHPYLLFCPKNGNYEEIETDGSILGFNIRSPIVQEKVVPFQSGDRFVIYTDGLIECVTSSGKELGTEGLLHILNRNKTVGSLEELQDVIIKDLKSEYGIVSFLDDTMFLILELD</sequence>
<name>A0A2P2E0X0_9LEPT</name>
<dbReference type="AlphaFoldDB" id="A0A2P2E0X0"/>
<dbReference type="Gene3D" id="3.60.40.10">
    <property type="entry name" value="PPM-type phosphatase domain"/>
    <property type="match status" value="1"/>
</dbReference>
<keyword evidence="2" id="KW-0472">Membrane</keyword>
<evidence type="ECO:0000259" key="3">
    <source>
        <dbReference type="SMART" id="SM00331"/>
    </source>
</evidence>
<dbReference type="PANTHER" id="PTHR43156">
    <property type="entry name" value="STAGE II SPORULATION PROTEIN E-RELATED"/>
    <property type="match status" value="1"/>
</dbReference>
<dbReference type="Pfam" id="PF07228">
    <property type="entry name" value="SpoIIE"/>
    <property type="match status" value="1"/>
</dbReference>
<dbReference type="PANTHER" id="PTHR43156:SF2">
    <property type="entry name" value="STAGE II SPORULATION PROTEIN E"/>
    <property type="match status" value="1"/>
</dbReference>
<protein>
    <submittedName>
        <fullName evidence="4">Sigma factor regulatory protein</fullName>
    </submittedName>
</protein>
<feature type="transmembrane region" description="Helical" evidence="2">
    <location>
        <begin position="20"/>
        <end position="42"/>
    </location>
</feature>
<keyword evidence="1" id="KW-0378">Hydrolase</keyword>
<dbReference type="SUPFAM" id="SSF81606">
    <property type="entry name" value="PP2C-like"/>
    <property type="match status" value="1"/>
</dbReference>
<keyword evidence="2" id="KW-1133">Transmembrane helix</keyword>
<evidence type="ECO:0000256" key="2">
    <source>
        <dbReference type="SAM" id="Phobius"/>
    </source>
</evidence>
<dbReference type="GO" id="GO:0016791">
    <property type="term" value="F:phosphatase activity"/>
    <property type="evidence" value="ECO:0007669"/>
    <property type="project" value="TreeGrafter"/>
</dbReference>
<reference evidence="4 5" key="1">
    <citation type="submission" date="2018-02" db="EMBL/GenBank/DDBJ databases">
        <title>Novel Leptospira species isolated from soil and water in Japan.</title>
        <authorList>
            <person name="Nakao R."/>
            <person name="Masuzawa T."/>
        </authorList>
    </citation>
    <scope>NUCLEOTIDE SEQUENCE [LARGE SCALE GENOMIC DNA]</scope>
    <source>
        <strain evidence="4 5">YH101</strain>
    </source>
</reference>
<evidence type="ECO:0000256" key="1">
    <source>
        <dbReference type="ARBA" id="ARBA00022801"/>
    </source>
</evidence>
<dbReference type="Proteomes" id="UP000245133">
    <property type="component" value="Unassembled WGS sequence"/>
</dbReference>
<dbReference type="InterPro" id="IPR036457">
    <property type="entry name" value="PPM-type-like_dom_sf"/>
</dbReference>
<gene>
    <name evidence="4" type="ORF">LPTSP4_20560</name>
</gene>
<dbReference type="EMBL" id="BFBB01000005">
    <property type="protein sequence ID" value="GBF50530.1"/>
    <property type="molecule type" value="Genomic_DNA"/>
</dbReference>
<keyword evidence="5" id="KW-1185">Reference proteome</keyword>
<evidence type="ECO:0000313" key="4">
    <source>
        <dbReference type="EMBL" id="GBF50530.1"/>
    </source>
</evidence>
<proteinExistence type="predicted"/>
<evidence type="ECO:0000313" key="5">
    <source>
        <dbReference type="Proteomes" id="UP000245133"/>
    </source>
</evidence>
<feature type="domain" description="PPM-type phosphatase" evidence="3">
    <location>
        <begin position="82"/>
        <end position="300"/>
    </location>
</feature>
<comment type="caution">
    <text evidence="4">The sequence shown here is derived from an EMBL/GenBank/DDBJ whole genome shotgun (WGS) entry which is preliminary data.</text>
</comment>
<dbReference type="InterPro" id="IPR001932">
    <property type="entry name" value="PPM-type_phosphatase-like_dom"/>
</dbReference>
<keyword evidence="2" id="KW-0812">Transmembrane</keyword>
<organism evidence="4 5">
    <name type="scientific">Leptospira ryugenii</name>
    <dbReference type="NCBI Taxonomy" id="1917863"/>
    <lineage>
        <taxon>Bacteria</taxon>
        <taxon>Pseudomonadati</taxon>
        <taxon>Spirochaetota</taxon>
        <taxon>Spirochaetia</taxon>
        <taxon>Leptospirales</taxon>
        <taxon>Leptospiraceae</taxon>
        <taxon>Leptospira</taxon>
    </lineage>
</organism>
<accession>A0A2P2E0X0</accession>
<dbReference type="InterPro" id="IPR052016">
    <property type="entry name" value="Bact_Sigma-Reg"/>
</dbReference>